<sequence>MKEISWSQFIFLDIVLQYDSSTLFLIVPIPKYERRRIFTRSSKTRPTAIKNPTMELRLSSEQGCLPSSNRYICEGESNGMEYDERQGEISTKERENGRVRSGTGTGWRSKIELEKNEREVLGAVC</sequence>
<accession>A0AAV2P251</accession>
<proteinExistence type="predicted"/>
<evidence type="ECO:0000313" key="3">
    <source>
        <dbReference type="Proteomes" id="UP001497644"/>
    </source>
</evidence>
<reference evidence="2" key="1">
    <citation type="submission" date="2024-04" db="EMBL/GenBank/DDBJ databases">
        <authorList>
            <consortium name="Molecular Ecology Group"/>
        </authorList>
    </citation>
    <scope>NUCLEOTIDE SEQUENCE</scope>
</reference>
<dbReference type="Proteomes" id="UP001497644">
    <property type="component" value="Chromosome 6"/>
</dbReference>
<feature type="compositionally biased region" description="Basic and acidic residues" evidence="1">
    <location>
        <begin position="86"/>
        <end position="98"/>
    </location>
</feature>
<gene>
    <name evidence="2" type="ORF">LPLAT_LOCUS11155</name>
</gene>
<protein>
    <submittedName>
        <fullName evidence="2">Uncharacterized protein</fullName>
    </submittedName>
</protein>
<dbReference type="AlphaFoldDB" id="A0AAV2P251"/>
<name>A0AAV2P251_9HYME</name>
<keyword evidence="3" id="KW-1185">Reference proteome</keyword>
<dbReference type="EMBL" id="OZ034829">
    <property type="protein sequence ID" value="CAL1685735.1"/>
    <property type="molecule type" value="Genomic_DNA"/>
</dbReference>
<evidence type="ECO:0000313" key="2">
    <source>
        <dbReference type="EMBL" id="CAL1685735.1"/>
    </source>
</evidence>
<feature type="region of interest" description="Disordered" evidence="1">
    <location>
        <begin position="86"/>
        <end position="105"/>
    </location>
</feature>
<evidence type="ECO:0000256" key="1">
    <source>
        <dbReference type="SAM" id="MobiDB-lite"/>
    </source>
</evidence>
<organism evidence="2 3">
    <name type="scientific">Lasius platythorax</name>
    <dbReference type="NCBI Taxonomy" id="488582"/>
    <lineage>
        <taxon>Eukaryota</taxon>
        <taxon>Metazoa</taxon>
        <taxon>Ecdysozoa</taxon>
        <taxon>Arthropoda</taxon>
        <taxon>Hexapoda</taxon>
        <taxon>Insecta</taxon>
        <taxon>Pterygota</taxon>
        <taxon>Neoptera</taxon>
        <taxon>Endopterygota</taxon>
        <taxon>Hymenoptera</taxon>
        <taxon>Apocrita</taxon>
        <taxon>Aculeata</taxon>
        <taxon>Formicoidea</taxon>
        <taxon>Formicidae</taxon>
        <taxon>Formicinae</taxon>
        <taxon>Lasius</taxon>
        <taxon>Lasius</taxon>
    </lineage>
</organism>